<dbReference type="InterPro" id="IPR050751">
    <property type="entry name" value="ECM_structural_protein"/>
</dbReference>
<dbReference type="SUPFAM" id="SSF57535">
    <property type="entry name" value="Complement control module/SCR domain"/>
    <property type="match status" value="1"/>
</dbReference>
<dbReference type="CDD" id="cd00054">
    <property type="entry name" value="EGF_CA"/>
    <property type="match status" value="2"/>
</dbReference>
<dbReference type="GO" id="GO:0005509">
    <property type="term" value="F:calcium ion binding"/>
    <property type="evidence" value="ECO:0007669"/>
    <property type="project" value="InterPro"/>
</dbReference>
<reference evidence="7" key="1">
    <citation type="submission" date="2025-08" db="UniProtKB">
        <authorList>
            <consortium name="Ensembl"/>
        </authorList>
    </citation>
    <scope>IDENTIFICATION</scope>
</reference>
<evidence type="ECO:0000256" key="1">
    <source>
        <dbReference type="ARBA" id="ARBA00022536"/>
    </source>
</evidence>
<organism evidence="7 8">
    <name type="scientific">Astyanax mexicanus</name>
    <name type="common">Blind cave fish</name>
    <name type="synonym">Astyanax fasciatus mexicanus</name>
    <dbReference type="NCBI Taxonomy" id="7994"/>
    <lineage>
        <taxon>Eukaryota</taxon>
        <taxon>Metazoa</taxon>
        <taxon>Chordata</taxon>
        <taxon>Craniata</taxon>
        <taxon>Vertebrata</taxon>
        <taxon>Euteleostomi</taxon>
        <taxon>Actinopterygii</taxon>
        <taxon>Neopterygii</taxon>
        <taxon>Teleostei</taxon>
        <taxon>Ostariophysi</taxon>
        <taxon>Characiformes</taxon>
        <taxon>Characoidei</taxon>
        <taxon>Acestrorhamphidae</taxon>
        <taxon>Acestrorhamphinae</taxon>
        <taxon>Astyanax</taxon>
    </lineage>
</organism>
<evidence type="ECO:0000313" key="7">
    <source>
        <dbReference type="Ensembl" id="ENSAMXP00005046849.1"/>
    </source>
</evidence>
<evidence type="ECO:0000259" key="6">
    <source>
        <dbReference type="PROSITE" id="PS50923"/>
    </source>
</evidence>
<keyword evidence="2" id="KW-0677">Repeat</keyword>
<comment type="caution">
    <text evidence="4">Lacks conserved residue(s) required for the propagation of feature annotation.</text>
</comment>
<dbReference type="FunFam" id="2.10.25.10:FF:000326">
    <property type="entry name" value="Multiple EGF like domains 6"/>
    <property type="match status" value="1"/>
</dbReference>
<dbReference type="PANTHER" id="PTHR24034:SF137">
    <property type="entry name" value="SI:DKEY-163F14.6"/>
    <property type="match status" value="1"/>
</dbReference>
<protein>
    <recommendedName>
        <fullName evidence="6">Sushi domain-containing protein</fullName>
    </recommendedName>
</protein>
<dbReference type="SMART" id="SM00032">
    <property type="entry name" value="CCP"/>
    <property type="match status" value="1"/>
</dbReference>
<dbReference type="InterPro" id="IPR000152">
    <property type="entry name" value="EGF-type_Asp/Asn_hydroxyl_site"/>
</dbReference>
<feature type="region of interest" description="Disordered" evidence="5">
    <location>
        <begin position="393"/>
        <end position="438"/>
    </location>
</feature>
<dbReference type="Proteomes" id="UP000694621">
    <property type="component" value="Unplaced"/>
</dbReference>
<dbReference type="InterPro" id="IPR001881">
    <property type="entry name" value="EGF-like_Ca-bd_dom"/>
</dbReference>
<dbReference type="GO" id="GO:0048251">
    <property type="term" value="P:elastic fiber assembly"/>
    <property type="evidence" value="ECO:0007669"/>
    <property type="project" value="TreeGrafter"/>
</dbReference>
<dbReference type="AlphaFoldDB" id="A0A8B9RJB3"/>
<feature type="region of interest" description="Disordered" evidence="5">
    <location>
        <begin position="244"/>
        <end position="290"/>
    </location>
</feature>
<dbReference type="PROSITE" id="PS01187">
    <property type="entry name" value="EGF_CA"/>
    <property type="match status" value="1"/>
</dbReference>
<feature type="compositionally biased region" description="Polar residues" evidence="5">
    <location>
        <begin position="420"/>
        <end position="431"/>
    </location>
</feature>
<dbReference type="SMART" id="SM00181">
    <property type="entry name" value="EGF"/>
    <property type="match status" value="3"/>
</dbReference>
<dbReference type="SUPFAM" id="SSF57184">
    <property type="entry name" value="Growth factor receptor domain"/>
    <property type="match status" value="1"/>
</dbReference>
<dbReference type="PANTHER" id="PTHR24034">
    <property type="entry name" value="EGF-LIKE DOMAIN-CONTAINING PROTEIN"/>
    <property type="match status" value="1"/>
</dbReference>
<dbReference type="CDD" id="cd00033">
    <property type="entry name" value="CCP"/>
    <property type="match status" value="1"/>
</dbReference>
<dbReference type="Pfam" id="PF00084">
    <property type="entry name" value="Sushi"/>
    <property type="match status" value="1"/>
</dbReference>
<evidence type="ECO:0000313" key="8">
    <source>
        <dbReference type="Proteomes" id="UP000694621"/>
    </source>
</evidence>
<feature type="region of interest" description="Disordered" evidence="5">
    <location>
        <begin position="211"/>
        <end position="232"/>
    </location>
</feature>
<sequence>MPVCKESDIMSSFHLKQTSIYKPSVELNPNSLSSLKNRFNTIAHTASKEAFLKPSFLEVPQPTPFLSGDVLKVSQKPSEKKLEKKLWSDKATTQAKGGTGGLTKMITRLINQVDPVTQTPPEATLLDTTVSTVPTNGLTSAPLLSRPTESANLPKFTPAGNLDQMLSPSTINYEDKKNHDFTSAAQSDYNNPVTSFPGEDDLLAAEAPNLQSTQSKVNTSSPDKHSLVGITTTSFPEVKDSKISSVYSTSNPKQPSLQEDSTTSHDTLTDPVNRSSVLSPTSFPDLPTSKNHPLPLITSFSDLPQSTNNPHSLITSFSDHPVSKNQPLTLITSFPDLPESTNQPLSLITSLKPFLVTSSLFIPAVVHDGELPLHESLTTRSDEDLLPRTEVSTASTLQTPAQHLTESPDVPTKDPYLQHVQHSPESSTHMELTSGDEDSAGSIDVYKMVLSHKDGELNDVSRSVNIQTLLSPLTLKHKTPVTNSHGQEINLATSNPSVVVSETLDSADMHNPTTDTPDIPGLLTRKRRPVCPYPPLPAHGTFYFRTIANPSPFQYKHYVQYACYSGYTLANGDVYSYCLQDRQWSGVTPMCIEETPCSSNNGGCSQVCQVNDQNRAECHCKPGFLLLEDQLTCRDLDECVEGLHQCQQVCENTFGSYRCSCSAGFQLSADRMSCTDVDECVQLTGRARCLFGCINTPGSFHCHCPAGYSMNITDDRHCTGQLFSALIFF</sequence>
<dbReference type="InterPro" id="IPR049883">
    <property type="entry name" value="NOTCH1_EGF-like"/>
</dbReference>
<dbReference type="InterPro" id="IPR035976">
    <property type="entry name" value="Sushi/SCR/CCP_sf"/>
</dbReference>
<evidence type="ECO:0000256" key="3">
    <source>
        <dbReference type="ARBA" id="ARBA00023157"/>
    </source>
</evidence>
<dbReference type="SMART" id="SM00179">
    <property type="entry name" value="EGF_CA"/>
    <property type="match status" value="2"/>
</dbReference>
<proteinExistence type="predicted"/>
<evidence type="ECO:0000256" key="2">
    <source>
        <dbReference type="ARBA" id="ARBA00022737"/>
    </source>
</evidence>
<dbReference type="Pfam" id="PF14670">
    <property type="entry name" value="FXa_inhibition"/>
    <property type="match status" value="1"/>
</dbReference>
<dbReference type="PROSITE" id="PS01186">
    <property type="entry name" value="EGF_2"/>
    <property type="match status" value="1"/>
</dbReference>
<dbReference type="InterPro" id="IPR018097">
    <property type="entry name" value="EGF_Ca-bd_CS"/>
</dbReference>
<dbReference type="InterPro" id="IPR000742">
    <property type="entry name" value="EGF"/>
</dbReference>
<feature type="compositionally biased region" description="Polar residues" evidence="5">
    <location>
        <begin position="393"/>
        <end position="405"/>
    </location>
</feature>
<feature type="compositionally biased region" description="Polar residues" evidence="5">
    <location>
        <begin position="211"/>
        <end position="221"/>
    </location>
</feature>
<dbReference type="PROSITE" id="PS00010">
    <property type="entry name" value="ASX_HYDROXYL"/>
    <property type="match status" value="2"/>
</dbReference>
<name>A0A8B9RJB3_ASTMX</name>
<feature type="compositionally biased region" description="Polar residues" evidence="5">
    <location>
        <begin position="244"/>
        <end position="282"/>
    </location>
</feature>
<dbReference type="InterPro" id="IPR009030">
    <property type="entry name" value="Growth_fac_rcpt_cys_sf"/>
</dbReference>
<dbReference type="Gene3D" id="2.10.25.10">
    <property type="entry name" value="Laminin"/>
    <property type="match status" value="3"/>
</dbReference>
<dbReference type="Pfam" id="PF07645">
    <property type="entry name" value="EGF_CA"/>
    <property type="match status" value="2"/>
</dbReference>
<keyword evidence="4" id="KW-0768">Sushi</keyword>
<keyword evidence="1" id="KW-0245">EGF-like domain</keyword>
<feature type="domain" description="Sushi" evidence="6">
    <location>
        <begin position="529"/>
        <end position="593"/>
    </location>
</feature>
<accession>A0A8B9RJB3</accession>
<dbReference type="PROSITE" id="PS50923">
    <property type="entry name" value="SUSHI"/>
    <property type="match status" value="1"/>
</dbReference>
<evidence type="ECO:0000256" key="4">
    <source>
        <dbReference type="PROSITE-ProRule" id="PRU00302"/>
    </source>
</evidence>
<evidence type="ECO:0000256" key="5">
    <source>
        <dbReference type="SAM" id="MobiDB-lite"/>
    </source>
</evidence>
<dbReference type="Ensembl" id="ENSAMXT00005050883.1">
    <property type="protein sequence ID" value="ENSAMXP00005046849.1"/>
    <property type="gene ID" value="ENSAMXG00005021560.1"/>
</dbReference>
<keyword evidence="3" id="KW-1015">Disulfide bond</keyword>
<dbReference type="InterPro" id="IPR000436">
    <property type="entry name" value="Sushi_SCR_CCP_dom"/>
</dbReference>
<dbReference type="Gene3D" id="2.10.70.10">
    <property type="entry name" value="Complement Module, domain 1"/>
    <property type="match status" value="1"/>
</dbReference>